<protein>
    <submittedName>
        <fullName evidence="1">Uncharacterized protein</fullName>
    </submittedName>
</protein>
<dbReference type="OrthoDB" id="3538900at2759"/>
<reference evidence="2" key="1">
    <citation type="submission" date="2016-03" db="EMBL/GenBank/DDBJ databases">
        <authorList>
            <person name="Guldener U."/>
        </authorList>
    </citation>
    <scope>NUCLEOTIDE SEQUENCE [LARGE SCALE GENOMIC DNA]</scope>
    <source>
        <strain evidence="2">04CH-RAC-A.6.1</strain>
    </source>
</reference>
<gene>
    <name evidence="1" type="ORF">RAG0_14772</name>
</gene>
<evidence type="ECO:0000313" key="1">
    <source>
        <dbReference type="EMBL" id="CZT10239.1"/>
    </source>
</evidence>
<proteinExistence type="predicted"/>
<keyword evidence="2" id="KW-1185">Reference proteome</keyword>
<dbReference type="AlphaFoldDB" id="A0A1E1LKB5"/>
<dbReference type="Proteomes" id="UP000178912">
    <property type="component" value="Unassembled WGS sequence"/>
</dbReference>
<organism evidence="1 2">
    <name type="scientific">Rhynchosporium agropyri</name>
    <dbReference type="NCBI Taxonomy" id="914238"/>
    <lineage>
        <taxon>Eukaryota</taxon>
        <taxon>Fungi</taxon>
        <taxon>Dikarya</taxon>
        <taxon>Ascomycota</taxon>
        <taxon>Pezizomycotina</taxon>
        <taxon>Leotiomycetes</taxon>
        <taxon>Helotiales</taxon>
        <taxon>Ploettnerulaceae</taxon>
        <taxon>Rhynchosporium</taxon>
    </lineage>
</organism>
<sequence>MGSESSRLESKWWEAEAQRTVLATRNTWKVEVICSLIPIIDEATFVSSLKAHPDLEMLFDRHCGYQILSGDQRADSSPSTIDFKVNELLRVLRMPLGCDETPWDRDWHPPLEGNPSEIAAEFHATVCQAVFRVPFSDLVRCALGYSTKAHSLNNLLDAVCNVRDTLRRQYHNHPGTKEIYVEVEATLEHRYHSLAHWIVASSLQHSTIAPYDALAPKLELIETIFATHDFDLVLKRLAALDRRFAHVNQMYNWQKWSTDLDFWHCTNGASWSGKFTTPFMPPHLSSEDRDERLRFLEEFESAPEDKARSSSSGVIAFVKRLIMRERGSRGRKFHHTIKGGLLKSGLISEKFLKPSARRDNGGDDNRR</sequence>
<accession>A0A1E1LKB5</accession>
<name>A0A1E1LKB5_9HELO</name>
<dbReference type="EMBL" id="FJUX01000125">
    <property type="protein sequence ID" value="CZT10239.1"/>
    <property type="molecule type" value="Genomic_DNA"/>
</dbReference>
<evidence type="ECO:0000313" key="2">
    <source>
        <dbReference type="Proteomes" id="UP000178912"/>
    </source>
</evidence>